<reference evidence="3" key="1">
    <citation type="submission" date="2021-02" db="EMBL/GenBank/DDBJ databases">
        <authorList>
            <person name="Nowell W R."/>
        </authorList>
    </citation>
    <scope>NUCLEOTIDE SEQUENCE</scope>
</reference>
<gene>
    <name evidence="2" type="ORF">BYL167_LOCUS42177</name>
    <name evidence="3" type="ORF">SMN809_LOCUS51865</name>
</gene>
<dbReference type="AlphaFoldDB" id="A0A8S3CDQ2"/>
<dbReference type="Proteomes" id="UP000676336">
    <property type="component" value="Unassembled WGS sequence"/>
</dbReference>
<dbReference type="Proteomes" id="UP000681967">
    <property type="component" value="Unassembled WGS sequence"/>
</dbReference>
<feature type="region of interest" description="Disordered" evidence="1">
    <location>
        <begin position="1"/>
        <end position="23"/>
    </location>
</feature>
<feature type="non-terminal residue" evidence="3">
    <location>
        <position position="1"/>
    </location>
</feature>
<evidence type="ECO:0000313" key="2">
    <source>
        <dbReference type="EMBL" id="CAF4651210.1"/>
    </source>
</evidence>
<dbReference type="EMBL" id="CAJOBH010108897">
    <property type="protein sequence ID" value="CAF4651210.1"/>
    <property type="molecule type" value="Genomic_DNA"/>
</dbReference>
<protein>
    <submittedName>
        <fullName evidence="3">Uncharacterized protein</fullName>
    </submittedName>
</protein>
<organism evidence="3 4">
    <name type="scientific">Rotaria magnacalcarata</name>
    <dbReference type="NCBI Taxonomy" id="392030"/>
    <lineage>
        <taxon>Eukaryota</taxon>
        <taxon>Metazoa</taxon>
        <taxon>Spiralia</taxon>
        <taxon>Gnathifera</taxon>
        <taxon>Rotifera</taxon>
        <taxon>Eurotatoria</taxon>
        <taxon>Bdelloidea</taxon>
        <taxon>Philodinida</taxon>
        <taxon>Philodinidae</taxon>
        <taxon>Rotaria</taxon>
    </lineage>
</organism>
<dbReference type="EMBL" id="CAJOBI010174870">
    <property type="protein sequence ID" value="CAF4903465.1"/>
    <property type="molecule type" value="Genomic_DNA"/>
</dbReference>
<evidence type="ECO:0000313" key="4">
    <source>
        <dbReference type="Proteomes" id="UP000676336"/>
    </source>
</evidence>
<comment type="caution">
    <text evidence="3">The sequence shown here is derived from an EMBL/GenBank/DDBJ whole genome shotgun (WGS) entry which is preliminary data.</text>
</comment>
<evidence type="ECO:0000256" key="1">
    <source>
        <dbReference type="SAM" id="MobiDB-lite"/>
    </source>
</evidence>
<sequence length="23" mass="2752">VVNRIEHIETKKPDDPTTNRFEI</sequence>
<accession>A0A8S3CDQ2</accession>
<name>A0A8S3CDQ2_9BILA</name>
<evidence type="ECO:0000313" key="3">
    <source>
        <dbReference type="EMBL" id="CAF4903465.1"/>
    </source>
</evidence>
<proteinExistence type="predicted"/>